<dbReference type="Gene3D" id="2.60.40.10">
    <property type="entry name" value="Immunoglobulins"/>
    <property type="match status" value="2"/>
</dbReference>
<dbReference type="PANTHER" id="PTHR46323:SF2">
    <property type="entry name" value="BETA-GALACTOSIDASE"/>
    <property type="match status" value="1"/>
</dbReference>
<comment type="similarity">
    <text evidence="2">Belongs to the glycosyl hydrolase 2 family.</text>
</comment>
<dbReference type="SMART" id="SM01038">
    <property type="entry name" value="Bgal_small_N"/>
    <property type="match status" value="1"/>
</dbReference>
<comment type="catalytic activity">
    <reaction evidence="1">
        <text>Hydrolysis of terminal non-reducing beta-D-galactose residues in beta-D-galactosides.</text>
        <dbReference type="EC" id="3.2.1.23"/>
    </reaction>
</comment>
<feature type="domain" description="Beta galactosidase small chain/" evidence="8">
    <location>
        <begin position="691"/>
        <end position="956"/>
    </location>
</feature>
<dbReference type="Pfam" id="PF02836">
    <property type="entry name" value="Glyco_hydro_2_C"/>
    <property type="match status" value="1"/>
</dbReference>
<reference evidence="9 10" key="1">
    <citation type="submission" date="2018-03" db="EMBL/GenBank/DDBJ databases">
        <title>Genomic Encyclopedia of Archaeal and Bacterial Type Strains, Phase II (KMG-II): from individual species to whole genera.</title>
        <authorList>
            <person name="Goeker M."/>
        </authorList>
    </citation>
    <scope>NUCLEOTIDE SEQUENCE [LARGE SCALE GENOMIC DNA]</scope>
    <source>
        <strain evidence="9 10">DSM 19711</strain>
    </source>
</reference>
<dbReference type="Gene3D" id="2.70.98.10">
    <property type="match status" value="1"/>
</dbReference>
<dbReference type="SUPFAM" id="SSF51445">
    <property type="entry name" value="(Trans)glycosidases"/>
    <property type="match status" value="1"/>
</dbReference>
<evidence type="ECO:0000256" key="2">
    <source>
        <dbReference type="ARBA" id="ARBA00007401"/>
    </source>
</evidence>
<evidence type="ECO:0000259" key="8">
    <source>
        <dbReference type="SMART" id="SM01038"/>
    </source>
</evidence>
<proteinExistence type="inferred from homology"/>
<keyword evidence="10" id="KW-1185">Reference proteome</keyword>
<dbReference type="SUPFAM" id="SSF49785">
    <property type="entry name" value="Galactose-binding domain-like"/>
    <property type="match status" value="1"/>
</dbReference>
<evidence type="ECO:0000313" key="10">
    <source>
        <dbReference type="Proteomes" id="UP000238083"/>
    </source>
</evidence>
<dbReference type="GO" id="GO:0030246">
    <property type="term" value="F:carbohydrate binding"/>
    <property type="evidence" value="ECO:0007669"/>
    <property type="project" value="InterPro"/>
</dbReference>
<dbReference type="InterPro" id="IPR014718">
    <property type="entry name" value="GH-type_carb-bd"/>
</dbReference>
<dbReference type="InterPro" id="IPR011013">
    <property type="entry name" value="Gal_mutarotase_sf_dom"/>
</dbReference>
<dbReference type="SUPFAM" id="SSF74650">
    <property type="entry name" value="Galactose mutarotase-like"/>
    <property type="match status" value="1"/>
</dbReference>
<dbReference type="PANTHER" id="PTHR46323">
    <property type="entry name" value="BETA-GALACTOSIDASE"/>
    <property type="match status" value="1"/>
</dbReference>
<sequence>MNHWFEDFTPARGALPARAWVRTDAPALSLDGGWRFRYAERADGPTDFTAPGFDDAAWDEITVPGHWQLQGWGKPAYTNITYPFPVEPPFVPDENPTGDHRRTFTVPESFGDSRVVLRFEGVDSAFTAWVDGTEVGRSVGSRLPVEFDVTDALTGGGEHVLAVRVHQWSGASYLEDQDMWWLSGIFRDVTLQARPAGGVEDVFVHAGYAGGTGTLRVDTPSPARLLVPELGVDAATGEDLELPAVEPWSAEVPRLYDAEVVTDTERVRLRIGFRTVAIVDGVFTVNGVPVKLRGVNRHEVSADRGRAVTEDEMLADVLLMKRHNVNAVRTSHYPPHPRFLELCDEHGLWVVDECDLETHGFWFLDWRDNPSDDPRWHDALIDRITRTVERDKNHPSVVLWSLGNESGTGRNLAAMSAWAKDRDGSRPVHYEHDWAVPYADVYSRMYASHAEVAAIATRTEEPLEDPAADARRRAMPFVQCEYAHAMGNGPGGLVEYQDLFESSERCMGGFVWEWIDHGLRQQGPDGRERFAYGGDFGEPVHDGAFVADGLVFPDRTPSPGLLDYAAVIAQVRLRPDSASGEPRLRLTNHHDVVDLSHVRLRWTVEDDGVQIAHGELPTPELAPRASTLLETPHLAAGSGERWFTVTAELAAATSWAPAGHVLGRGQVQLSAATAPAATAGGPVLREGSDLLVGPAVLDARTGALHRLAGQRVETAEFTVWRAPTDNDRGEHGEPLEPAWRALGLHRLRHRTVDVEVRDEDGVVVRRRTAPAGTDTGFSTTWRWAAEGSGVRLTVDVVPETPGGLTTPLPRVGLRFALPRELRNLAWFGRGPGEAYPDTGTATWVGTFSAAVEELQTPYVRPQENGQRSDVRWAELTDAAGRGLRVSSTEPFGVTVRPWSTETLDAATHTSALDDEGRVWLHLDHAQQGIGSGSCGPGALPAYRLDAAPVSFSLLFERV</sequence>
<evidence type="ECO:0000256" key="1">
    <source>
        <dbReference type="ARBA" id="ARBA00001412"/>
    </source>
</evidence>
<organism evidence="9 10">
    <name type="scientific">Kineococcus rhizosphaerae</name>
    <dbReference type="NCBI Taxonomy" id="559628"/>
    <lineage>
        <taxon>Bacteria</taxon>
        <taxon>Bacillati</taxon>
        <taxon>Actinomycetota</taxon>
        <taxon>Actinomycetes</taxon>
        <taxon>Kineosporiales</taxon>
        <taxon>Kineosporiaceae</taxon>
        <taxon>Kineococcus</taxon>
    </lineage>
</organism>
<dbReference type="OrthoDB" id="9762066at2"/>
<dbReference type="GO" id="GO:0004565">
    <property type="term" value="F:beta-galactosidase activity"/>
    <property type="evidence" value="ECO:0007669"/>
    <property type="project" value="UniProtKB-EC"/>
</dbReference>
<dbReference type="EMBL" id="PVZF01000002">
    <property type="protein sequence ID" value="PRY17174.1"/>
    <property type="molecule type" value="Genomic_DNA"/>
</dbReference>
<dbReference type="SUPFAM" id="SSF49303">
    <property type="entry name" value="beta-Galactosidase/glucuronidase domain"/>
    <property type="match status" value="2"/>
</dbReference>
<dbReference type="Pfam" id="PF16353">
    <property type="entry name" value="LacZ_4"/>
    <property type="match status" value="1"/>
</dbReference>
<dbReference type="InterPro" id="IPR023230">
    <property type="entry name" value="Glyco_hydro_2_CS"/>
</dbReference>
<protein>
    <recommendedName>
        <fullName evidence="4">Beta-galactosidase</fullName>
        <ecNumber evidence="3">3.2.1.23</ecNumber>
    </recommendedName>
    <alternativeName>
        <fullName evidence="7">Lactase</fullName>
    </alternativeName>
</protein>
<dbReference type="Gene3D" id="2.60.120.260">
    <property type="entry name" value="Galactose-binding domain-like"/>
    <property type="match status" value="1"/>
</dbReference>
<dbReference type="InterPro" id="IPR004199">
    <property type="entry name" value="B-gal_small/dom_5"/>
</dbReference>
<keyword evidence="6" id="KW-0326">Glycosidase</keyword>
<dbReference type="Pfam" id="PF02929">
    <property type="entry name" value="Bgal_small_N"/>
    <property type="match status" value="1"/>
</dbReference>
<evidence type="ECO:0000256" key="3">
    <source>
        <dbReference type="ARBA" id="ARBA00012756"/>
    </source>
</evidence>
<dbReference type="InterPro" id="IPR006104">
    <property type="entry name" value="Glyco_hydro_2_N"/>
</dbReference>
<evidence type="ECO:0000313" key="9">
    <source>
        <dbReference type="EMBL" id="PRY17174.1"/>
    </source>
</evidence>
<dbReference type="InterPro" id="IPR013783">
    <property type="entry name" value="Ig-like_fold"/>
</dbReference>
<evidence type="ECO:0000256" key="5">
    <source>
        <dbReference type="ARBA" id="ARBA00022801"/>
    </source>
</evidence>
<evidence type="ECO:0000256" key="6">
    <source>
        <dbReference type="ARBA" id="ARBA00023295"/>
    </source>
</evidence>
<dbReference type="InterPro" id="IPR017853">
    <property type="entry name" value="GH"/>
</dbReference>
<dbReference type="InterPro" id="IPR050347">
    <property type="entry name" value="Bact_Beta-galactosidase"/>
</dbReference>
<dbReference type="GO" id="GO:0009341">
    <property type="term" value="C:beta-galactosidase complex"/>
    <property type="evidence" value="ECO:0007669"/>
    <property type="project" value="InterPro"/>
</dbReference>
<dbReference type="PROSITE" id="PS00608">
    <property type="entry name" value="GLYCOSYL_HYDROL_F2_2"/>
    <property type="match status" value="1"/>
</dbReference>
<dbReference type="InterPro" id="IPR023232">
    <property type="entry name" value="Glyco_hydro_2_AS"/>
</dbReference>
<dbReference type="InterPro" id="IPR032312">
    <property type="entry name" value="LacZ_4"/>
</dbReference>
<keyword evidence="5" id="KW-0378">Hydrolase</keyword>
<dbReference type="RefSeq" id="WP_106207756.1">
    <property type="nucleotide sequence ID" value="NZ_PVZF01000002.1"/>
</dbReference>
<dbReference type="GO" id="GO:0005990">
    <property type="term" value="P:lactose catabolic process"/>
    <property type="evidence" value="ECO:0007669"/>
    <property type="project" value="TreeGrafter"/>
</dbReference>
<accession>A0A2T0R7R4</accession>
<dbReference type="PRINTS" id="PR00132">
    <property type="entry name" value="GLHYDRLASE2"/>
</dbReference>
<dbReference type="PROSITE" id="PS00719">
    <property type="entry name" value="GLYCOSYL_HYDROL_F2_1"/>
    <property type="match status" value="1"/>
</dbReference>
<dbReference type="InterPro" id="IPR008979">
    <property type="entry name" value="Galactose-bd-like_sf"/>
</dbReference>
<dbReference type="InterPro" id="IPR006101">
    <property type="entry name" value="Glyco_hydro_2"/>
</dbReference>
<evidence type="ECO:0000256" key="7">
    <source>
        <dbReference type="ARBA" id="ARBA00032230"/>
    </source>
</evidence>
<dbReference type="Pfam" id="PF02837">
    <property type="entry name" value="Glyco_hydro_2_N"/>
    <property type="match status" value="1"/>
</dbReference>
<dbReference type="InterPro" id="IPR036156">
    <property type="entry name" value="Beta-gal/glucu_dom_sf"/>
</dbReference>
<dbReference type="AlphaFoldDB" id="A0A2T0R7R4"/>
<name>A0A2T0R7R4_9ACTN</name>
<dbReference type="EC" id="3.2.1.23" evidence="3"/>
<dbReference type="Proteomes" id="UP000238083">
    <property type="component" value="Unassembled WGS sequence"/>
</dbReference>
<dbReference type="InterPro" id="IPR006103">
    <property type="entry name" value="Glyco_hydro_2_cat"/>
</dbReference>
<dbReference type="Gene3D" id="3.20.20.80">
    <property type="entry name" value="Glycosidases"/>
    <property type="match status" value="1"/>
</dbReference>
<gene>
    <name evidence="9" type="ORF">CLV37_102132</name>
</gene>
<comment type="caution">
    <text evidence="9">The sequence shown here is derived from an EMBL/GenBank/DDBJ whole genome shotgun (WGS) entry which is preliminary data.</text>
</comment>
<evidence type="ECO:0000256" key="4">
    <source>
        <dbReference type="ARBA" id="ARBA00013303"/>
    </source>
</evidence>